<evidence type="ECO:0000256" key="1">
    <source>
        <dbReference type="ARBA" id="ARBA00005254"/>
    </source>
</evidence>
<protein>
    <recommendedName>
        <fullName evidence="4">Enoyl-CoA hydratase</fullName>
    </recommendedName>
</protein>
<evidence type="ECO:0000313" key="3">
    <source>
        <dbReference type="Proteomes" id="UP001075354"/>
    </source>
</evidence>
<evidence type="ECO:0000313" key="2">
    <source>
        <dbReference type="EMBL" id="KAJ1524248.1"/>
    </source>
</evidence>
<comment type="similarity">
    <text evidence="1">Belongs to the enoyl-CoA hydratase/isomerase family.</text>
</comment>
<dbReference type="EMBL" id="JAPTSV010000009">
    <property type="protein sequence ID" value="KAJ1524248.1"/>
    <property type="molecule type" value="Genomic_DNA"/>
</dbReference>
<name>A0AAV7XE01_9NEOP</name>
<proteinExistence type="inferred from homology"/>
<dbReference type="PANTHER" id="PTHR43802:SF1">
    <property type="entry name" value="IP11341P-RELATED"/>
    <property type="match status" value="1"/>
</dbReference>
<dbReference type="Gene3D" id="1.10.287.2460">
    <property type="match status" value="1"/>
</dbReference>
<dbReference type="InterPro" id="IPR001753">
    <property type="entry name" value="Enoyl-CoA_hydra/iso"/>
</dbReference>
<dbReference type="InterPro" id="IPR029045">
    <property type="entry name" value="ClpP/crotonase-like_dom_sf"/>
</dbReference>
<dbReference type="PANTHER" id="PTHR43802">
    <property type="entry name" value="ENOYL-COA HYDRATASE"/>
    <property type="match status" value="1"/>
</dbReference>
<evidence type="ECO:0008006" key="4">
    <source>
        <dbReference type="Google" id="ProtNLM"/>
    </source>
</evidence>
<dbReference type="AlphaFoldDB" id="A0AAV7XE01"/>
<accession>A0AAV7XE01</accession>
<gene>
    <name evidence="2" type="ORF">ONE63_010763</name>
</gene>
<dbReference type="CDD" id="cd06558">
    <property type="entry name" value="crotonase-like"/>
    <property type="match status" value="1"/>
</dbReference>
<dbReference type="SUPFAM" id="SSF52096">
    <property type="entry name" value="ClpP/crotonase"/>
    <property type="match status" value="1"/>
</dbReference>
<keyword evidence="3" id="KW-1185">Reference proteome</keyword>
<dbReference type="Pfam" id="PF00378">
    <property type="entry name" value="ECH_1"/>
    <property type="match status" value="1"/>
</dbReference>
<sequence>MRRSFSTLLNSGLIKSSGFQKIHQASLHTTVLQRLSQGDATLDSTEPLILVQHYNAITLIGLNRPLKRNALNLDLLEALRKELKAFEANDLSTVAVLYGTGGNFCAGLDLEEISLNKHSIPLVDEFCCKPVVASINGYAVGEGFDLAMACDVRVMEDQAILGSFGRRFGVPMSEPALRRLSASAGFAITMELILTGRPIKAEEALQRGLVQQTSRCGAGKGNALTLAQSLTKYPQDALRADRAALLQTLQLPDDFQTSLNSERTYTVPRAIEKMQSESKRFSEGIGKHGSFKNLTVQTGFPEWMKE</sequence>
<dbReference type="Gene3D" id="3.90.226.10">
    <property type="entry name" value="2-enoyl-CoA Hydratase, Chain A, domain 1"/>
    <property type="match status" value="1"/>
</dbReference>
<dbReference type="Proteomes" id="UP001075354">
    <property type="component" value="Chromosome 9"/>
</dbReference>
<comment type="caution">
    <text evidence="2">The sequence shown here is derived from an EMBL/GenBank/DDBJ whole genome shotgun (WGS) entry which is preliminary data.</text>
</comment>
<reference evidence="2" key="1">
    <citation type="submission" date="2022-12" db="EMBL/GenBank/DDBJ databases">
        <title>Chromosome-level genome assembly of the bean flower thrips Megalurothrips usitatus.</title>
        <authorList>
            <person name="Ma L."/>
            <person name="Liu Q."/>
            <person name="Li H."/>
            <person name="Cai W."/>
        </authorList>
    </citation>
    <scope>NUCLEOTIDE SEQUENCE</scope>
    <source>
        <strain evidence="2">Cailab_2022a</strain>
    </source>
</reference>
<organism evidence="2 3">
    <name type="scientific">Megalurothrips usitatus</name>
    <name type="common">bean blossom thrips</name>
    <dbReference type="NCBI Taxonomy" id="439358"/>
    <lineage>
        <taxon>Eukaryota</taxon>
        <taxon>Metazoa</taxon>
        <taxon>Ecdysozoa</taxon>
        <taxon>Arthropoda</taxon>
        <taxon>Hexapoda</taxon>
        <taxon>Insecta</taxon>
        <taxon>Pterygota</taxon>
        <taxon>Neoptera</taxon>
        <taxon>Paraneoptera</taxon>
        <taxon>Thysanoptera</taxon>
        <taxon>Terebrantia</taxon>
        <taxon>Thripoidea</taxon>
        <taxon>Thripidae</taxon>
        <taxon>Megalurothrips</taxon>
    </lineage>
</organism>